<proteinExistence type="predicted"/>
<reference evidence="1 2" key="1">
    <citation type="journal article" date="2018" name="Mol. Biol. Evol.">
        <title>Broad Genomic Sampling Reveals a Smut Pathogenic Ancestry of the Fungal Clade Ustilaginomycotina.</title>
        <authorList>
            <person name="Kijpornyongpan T."/>
            <person name="Mondo S.J."/>
            <person name="Barry K."/>
            <person name="Sandor L."/>
            <person name="Lee J."/>
            <person name="Lipzen A."/>
            <person name="Pangilinan J."/>
            <person name="LaButti K."/>
            <person name="Hainaut M."/>
            <person name="Henrissat B."/>
            <person name="Grigoriev I.V."/>
            <person name="Spatafora J.W."/>
            <person name="Aime M.C."/>
        </authorList>
    </citation>
    <scope>NUCLEOTIDE SEQUENCE [LARGE SCALE GENOMIC DNA]</scope>
    <source>
        <strain evidence="1 2">SA 807</strain>
    </source>
</reference>
<evidence type="ECO:0000313" key="1">
    <source>
        <dbReference type="EMBL" id="PWN52248.1"/>
    </source>
</evidence>
<sequence length="1030" mass="109222">MPLTQQSAEPTSPSASRFSSVLSPINVQDPGLRARSQRGEDQQESLKSIARMSTSAQRPPSSAGPPFNSQPPIATDPTQQTAHPTAQSQTANQGAPEGVASRPHAGGDLAASSSSATPTNLTNAQANAALQSGPVPTVYLATYSNVPVYEITVRGIACMRRRGDGWLNATQILKIAGIDKTKRTKILEKSILTGEHEKIQGGYGKFQGTWIPLQRAQQLAADHSVAHLLRPLLEFDPATATSVPKLNQRKKPAASSRNASAAAAQEGRAVGVAASAQPTTSKQISPALGVAGGPSQQPRFLSLRPPREESREMSPALFMPPGGGGLISTYGPEVAGSAPSSIPPGSNQAQQDALRGYSSYGYTPQGVPLPPLADPDRVNGNQKRLQTGDDHISAEDVRGAKRARAASPEHTQANGQLLELSPVKDLNALGPAGGSLRAASAPKGNRATVGAANASGRDGSIPRYADRALIPKPYDEGERRMRDHLVSLFAEEESIKAGSHNGTPKTGAAAPSDVGASKESTEKAKEGSSSVDSSSDASKLDKLLQELREKASLGGVGGAGLEGPKPSVDLVTDDHGHTALHWASALCRLPLVRTLVARPPNEGGANVHAGNHAGETALHRSVLVTNSYDASSFPALLSLLSVSLNTRDFKRRTVLHHIALVAGLKGRAASARYYMACTLEHMANEKSGKYKGLIDAQDEEGETALGIVARLGNASMTRMLLDVGARKDLPNSLGIRPSDWGIDAADSIEAGASSSNVTSLPPSTAIELATQTPQDIIASLTRPTQGPVFKSQEVREQMTSALDELQQIFDKELKEKQDAVALVQAHLQAATRELAARRKDVAAAQARVAERDEAKQRVGNLRRALAEHLRTTMDDPTFEGRALRLIQDANGRRSKVDESDTLGKMDVDGDSPKKSETTRSIEEGTELPLTTIQDDLKISALSDDPIASQGEELVRLRWLVQWYQGSCDKLEEKISNLEGASAKKELQCQKVVAMCAHVPQNKVESVSPCGRSPLFLSVSFSLSFPPHERS</sequence>
<dbReference type="Proteomes" id="UP000245626">
    <property type="component" value="Unassembled WGS sequence"/>
</dbReference>
<gene>
    <name evidence="1" type="ORF">IE53DRAFT_385332</name>
</gene>
<protein>
    <submittedName>
        <fullName evidence="1">Uncharacterized protein</fullName>
    </submittedName>
</protein>
<accession>A0ACD0P2B3</accession>
<organism evidence="1 2">
    <name type="scientific">Violaceomyces palustris</name>
    <dbReference type="NCBI Taxonomy" id="1673888"/>
    <lineage>
        <taxon>Eukaryota</taxon>
        <taxon>Fungi</taxon>
        <taxon>Dikarya</taxon>
        <taxon>Basidiomycota</taxon>
        <taxon>Ustilaginomycotina</taxon>
        <taxon>Ustilaginomycetes</taxon>
        <taxon>Violaceomycetales</taxon>
        <taxon>Violaceomycetaceae</taxon>
        <taxon>Violaceomyces</taxon>
    </lineage>
</organism>
<name>A0ACD0P2B3_9BASI</name>
<keyword evidence="2" id="KW-1185">Reference proteome</keyword>
<dbReference type="EMBL" id="KZ819788">
    <property type="protein sequence ID" value="PWN52248.1"/>
    <property type="molecule type" value="Genomic_DNA"/>
</dbReference>
<evidence type="ECO:0000313" key="2">
    <source>
        <dbReference type="Proteomes" id="UP000245626"/>
    </source>
</evidence>